<feature type="compositionally biased region" description="Basic and acidic residues" evidence="1">
    <location>
        <begin position="26"/>
        <end position="37"/>
    </location>
</feature>
<feature type="compositionally biased region" description="Basic residues" evidence="1">
    <location>
        <begin position="152"/>
        <end position="169"/>
    </location>
</feature>
<dbReference type="EMBL" id="HBHP01028891">
    <property type="protein sequence ID" value="CAD9773853.1"/>
    <property type="molecule type" value="Transcribed_RNA"/>
</dbReference>
<reference evidence="2" key="1">
    <citation type="submission" date="2021-01" db="EMBL/GenBank/DDBJ databases">
        <authorList>
            <person name="Corre E."/>
            <person name="Pelletier E."/>
            <person name="Niang G."/>
            <person name="Scheremetjew M."/>
            <person name="Finn R."/>
            <person name="Kale V."/>
            <person name="Holt S."/>
            <person name="Cochrane G."/>
            <person name="Meng A."/>
            <person name="Brown T."/>
            <person name="Cohen L."/>
        </authorList>
    </citation>
    <scope>NUCLEOTIDE SEQUENCE</scope>
    <source>
        <strain evidence="2">CCMP622</strain>
    </source>
</reference>
<organism evidence="2">
    <name type="scientific">Lotharella oceanica</name>
    <dbReference type="NCBI Taxonomy" id="641309"/>
    <lineage>
        <taxon>Eukaryota</taxon>
        <taxon>Sar</taxon>
        <taxon>Rhizaria</taxon>
        <taxon>Cercozoa</taxon>
        <taxon>Chlorarachniophyceae</taxon>
        <taxon>Lotharella</taxon>
    </lineage>
</organism>
<gene>
    <name evidence="2" type="ORF">LSP00402_LOCUS17845</name>
</gene>
<feature type="compositionally biased region" description="Basic residues" evidence="1">
    <location>
        <begin position="47"/>
        <end position="64"/>
    </location>
</feature>
<name>A0A7S2TYN9_9EUKA</name>
<dbReference type="AlphaFoldDB" id="A0A7S2TYN9"/>
<feature type="region of interest" description="Disordered" evidence="1">
    <location>
        <begin position="1"/>
        <end position="175"/>
    </location>
</feature>
<sequence>MPASDEEPKPSTAANGGMNGDGGSMTKKEDAPNEGKAKIVPPNPPKRIPKKKKKGPNKLKKKGFMLKLDGIFAAGGGIPGKPGPPPFKKKKKPTPAAEANTEEKKSPADGGGGDVTSGTGENKTASSAGENNTAEVKEEKKKKQGSQDLGITKKKPKVAGKRKKRKKMKFDKNKTAFSAQPVREYKKTNYTANALKLTEKQRIQVMTMVKEGKMSVDEAMKAVLEHDKNVRDALSDQQNHEDGKKREFKAHFKASDLAKLTDEQRMKVMHLVKDKKITVEEAMAEVVPNSGMACEKKESLGDEGDDGAKGTAHPISGEPASNCCTII</sequence>
<evidence type="ECO:0000313" key="2">
    <source>
        <dbReference type="EMBL" id="CAD9773853.1"/>
    </source>
</evidence>
<feature type="region of interest" description="Disordered" evidence="1">
    <location>
        <begin position="295"/>
        <end position="321"/>
    </location>
</feature>
<evidence type="ECO:0000256" key="1">
    <source>
        <dbReference type="SAM" id="MobiDB-lite"/>
    </source>
</evidence>
<accession>A0A7S2TYN9</accession>
<feature type="compositionally biased region" description="Polar residues" evidence="1">
    <location>
        <begin position="121"/>
        <end position="134"/>
    </location>
</feature>
<protein>
    <submittedName>
        <fullName evidence="2">Uncharacterized protein</fullName>
    </submittedName>
</protein>
<proteinExistence type="predicted"/>